<dbReference type="InterPro" id="IPR001497">
    <property type="entry name" value="MethylDNA_cys_MeTrfase_AS"/>
</dbReference>
<dbReference type="Pfam" id="PF02870">
    <property type="entry name" value="Methyltransf_1N"/>
    <property type="match status" value="1"/>
</dbReference>
<comment type="similarity">
    <text evidence="8">Belongs to the MGMT family.</text>
</comment>
<feature type="active site" description="Nucleophile; methyl group acceptor" evidence="8">
    <location>
        <position position="129"/>
    </location>
</feature>
<dbReference type="GO" id="GO:0003908">
    <property type="term" value="F:methylated-DNA-[protein]-cysteine S-methyltransferase activity"/>
    <property type="evidence" value="ECO:0007669"/>
    <property type="project" value="UniProtKB-EC"/>
</dbReference>
<sequence>MTTYTTFDSPVGPVTVVARDGAVARLLLAGTRRAPDTDLLGARDDAGLAGVRAQLVEYFAGERQTFELELAPAGSAFQRRVWDGLRRIPFGETRSYGEVALDVGLDPRTASRAVGAANGANPIAVVVPCHRVIGADGSLVGFAAGVERKRWLLDHEAHVASPRLF</sequence>
<evidence type="ECO:0000259" key="9">
    <source>
        <dbReference type="Pfam" id="PF01035"/>
    </source>
</evidence>
<dbReference type="EMBL" id="JAUCGQ010000001">
    <property type="protein sequence ID" value="MDM7854103.1"/>
    <property type="molecule type" value="Genomic_DNA"/>
</dbReference>
<keyword evidence="3 8" id="KW-0489">Methyltransferase</keyword>
<dbReference type="Gene3D" id="1.10.10.10">
    <property type="entry name" value="Winged helix-like DNA-binding domain superfamily/Winged helix DNA-binding domain"/>
    <property type="match status" value="1"/>
</dbReference>
<dbReference type="Proteomes" id="UP001529338">
    <property type="component" value="Unassembled WGS sequence"/>
</dbReference>
<reference evidence="11 12" key="1">
    <citation type="submission" date="2023-06" db="EMBL/GenBank/DDBJ databases">
        <title>Cellulomonas sp. MW4 Whole genome sequence.</title>
        <authorList>
            <person name="Park S."/>
        </authorList>
    </citation>
    <scope>NUCLEOTIDE SEQUENCE [LARGE SCALE GENOMIC DNA]</scope>
    <source>
        <strain evidence="11 12">MW4</strain>
    </source>
</reference>
<dbReference type="RefSeq" id="WP_289453705.1">
    <property type="nucleotide sequence ID" value="NZ_JAUCGQ010000001.1"/>
</dbReference>
<comment type="catalytic activity">
    <reaction evidence="7 8">
        <text>a 6-O-methyl-2'-deoxyguanosine in DNA + L-cysteinyl-[protein] = S-methyl-L-cysteinyl-[protein] + a 2'-deoxyguanosine in DNA</text>
        <dbReference type="Rhea" id="RHEA:24000"/>
        <dbReference type="Rhea" id="RHEA-COMP:10131"/>
        <dbReference type="Rhea" id="RHEA-COMP:10132"/>
        <dbReference type="Rhea" id="RHEA-COMP:11367"/>
        <dbReference type="Rhea" id="RHEA-COMP:11368"/>
        <dbReference type="ChEBI" id="CHEBI:29950"/>
        <dbReference type="ChEBI" id="CHEBI:82612"/>
        <dbReference type="ChEBI" id="CHEBI:85445"/>
        <dbReference type="ChEBI" id="CHEBI:85448"/>
        <dbReference type="EC" id="2.1.1.63"/>
    </reaction>
</comment>
<evidence type="ECO:0000259" key="10">
    <source>
        <dbReference type="Pfam" id="PF02870"/>
    </source>
</evidence>
<evidence type="ECO:0000256" key="5">
    <source>
        <dbReference type="ARBA" id="ARBA00022763"/>
    </source>
</evidence>
<dbReference type="InterPro" id="IPR036631">
    <property type="entry name" value="MGMT_N_sf"/>
</dbReference>
<comment type="caution">
    <text evidence="11">The sequence shown here is derived from an EMBL/GenBank/DDBJ whole genome shotgun (WGS) entry which is preliminary data.</text>
</comment>
<dbReference type="PANTHER" id="PTHR10815">
    <property type="entry name" value="METHYLATED-DNA--PROTEIN-CYSTEINE METHYLTRANSFERASE"/>
    <property type="match status" value="1"/>
</dbReference>
<evidence type="ECO:0000256" key="2">
    <source>
        <dbReference type="ARBA" id="ARBA00022490"/>
    </source>
</evidence>
<keyword evidence="4 8" id="KW-0808">Transferase</keyword>
<keyword evidence="12" id="KW-1185">Reference proteome</keyword>
<dbReference type="NCBIfam" id="TIGR00589">
    <property type="entry name" value="ogt"/>
    <property type="match status" value="1"/>
</dbReference>
<keyword evidence="2 8" id="KW-0963">Cytoplasm</keyword>
<dbReference type="PROSITE" id="PS00374">
    <property type="entry name" value="MGMT"/>
    <property type="match status" value="1"/>
</dbReference>
<dbReference type="PANTHER" id="PTHR10815:SF5">
    <property type="entry name" value="METHYLATED-DNA--PROTEIN-CYSTEINE METHYLTRANSFERASE"/>
    <property type="match status" value="1"/>
</dbReference>
<comment type="subcellular location">
    <subcellularLocation>
        <location evidence="8">Cytoplasm</location>
    </subcellularLocation>
</comment>
<dbReference type="InterPro" id="IPR008332">
    <property type="entry name" value="MethylG_MeTrfase_N"/>
</dbReference>
<dbReference type="EC" id="2.1.1.63" evidence="8"/>
<dbReference type="Gene3D" id="3.30.160.70">
    <property type="entry name" value="Methylated DNA-protein cysteine methyltransferase domain"/>
    <property type="match status" value="1"/>
</dbReference>
<keyword evidence="6 8" id="KW-0234">DNA repair</keyword>
<comment type="catalytic activity">
    <reaction evidence="1 8">
        <text>a 4-O-methyl-thymidine in DNA + L-cysteinyl-[protein] = a thymidine in DNA + S-methyl-L-cysteinyl-[protein]</text>
        <dbReference type="Rhea" id="RHEA:53428"/>
        <dbReference type="Rhea" id="RHEA-COMP:10131"/>
        <dbReference type="Rhea" id="RHEA-COMP:10132"/>
        <dbReference type="Rhea" id="RHEA-COMP:13555"/>
        <dbReference type="Rhea" id="RHEA-COMP:13556"/>
        <dbReference type="ChEBI" id="CHEBI:29950"/>
        <dbReference type="ChEBI" id="CHEBI:82612"/>
        <dbReference type="ChEBI" id="CHEBI:137386"/>
        <dbReference type="ChEBI" id="CHEBI:137387"/>
        <dbReference type="EC" id="2.1.1.63"/>
    </reaction>
</comment>
<accession>A0ABT7SD48</accession>
<evidence type="ECO:0000256" key="4">
    <source>
        <dbReference type="ARBA" id="ARBA00022679"/>
    </source>
</evidence>
<comment type="miscellaneous">
    <text evidence="8">This enzyme catalyzes only one turnover and therefore is not strictly catalytic. According to one definition, an enzyme is a biocatalyst that acts repeatedly and over many reaction cycles.</text>
</comment>
<dbReference type="GO" id="GO:0032259">
    <property type="term" value="P:methylation"/>
    <property type="evidence" value="ECO:0007669"/>
    <property type="project" value="UniProtKB-KW"/>
</dbReference>
<dbReference type="InterPro" id="IPR023546">
    <property type="entry name" value="MGMT"/>
</dbReference>
<organism evidence="11 12">
    <name type="scientific">Cellulomonas alba</name>
    <dbReference type="NCBI Taxonomy" id="3053467"/>
    <lineage>
        <taxon>Bacteria</taxon>
        <taxon>Bacillati</taxon>
        <taxon>Actinomycetota</taxon>
        <taxon>Actinomycetes</taxon>
        <taxon>Micrococcales</taxon>
        <taxon>Cellulomonadaceae</taxon>
        <taxon>Cellulomonas</taxon>
    </lineage>
</organism>
<proteinExistence type="inferred from homology"/>
<dbReference type="InterPro" id="IPR014048">
    <property type="entry name" value="MethylDNA_cys_MeTrfase_DNA-bd"/>
</dbReference>
<evidence type="ECO:0000256" key="3">
    <source>
        <dbReference type="ARBA" id="ARBA00022603"/>
    </source>
</evidence>
<gene>
    <name evidence="11" type="ORF">QRT04_04090</name>
</gene>
<evidence type="ECO:0000256" key="8">
    <source>
        <dbReference type="HAMAP-Rule" id="MF_00772"/>
    </source>
</evidence>
<dbReference type="InterPro" id="IPR036388">
    <property type="entry name" value="WH-like_DNA-bd_sf"/>
</dbReference>
<feature type="domain" description="Methylated-DNA-[protein]-cysteine S-methyltransferase DNA binding" evidence="9">
    <location>
        <begin position="76"/>
        <end position="157"/>
    </location>
</feature>
<keyword evidence="5 8" id="KW-0227">DNA damage</keyword>
<protein>
    <recommendedName>
        <fullName evidence="8">Methylated-DNA--protein-cysteine methyltransferase</fullName>
        <ecNumber evidence="8">2.1.1.63</ecNumber>
    </recommendedName>
    <alternativeName>
        <fullName evidence="8">6-O-methylguanine-DNA methyltransferase</fullName>
        <shortName evidence="8">MGMT</shortName>
    </alternativeName>
    <alternativeName>
        <fullName evidence="8">O-6-methylguanine-DNA-alkyltransferase</fullName>
    </alternativeName>
</protein>
<dbReference type="SUPFAM" id="SSF46767">
    <property type="entry name" value="Methylated DNA-protein cysteine methyltransferase, C-terminal domain"/>
    <property type="match status" value="1"/>
</dbReference>
<dbReference type="HAMAP" id="MF_00772">
    <property type="entry name" value="OGT"/>
    <property type="match status" value="1"/>
</dbReference>
<name>A0ABT7SD48_9CELL</name>
<comment type="function">
    <text evidence="8">Involved in the cellular defense against the biological effects of O6-methylguanine (O6-MeG) and O4-methylthymine (O4-MeT) in DNA. Repairs the methylated nucleobase in DNA by stoichiometrically transferring the methyl group to a cysteine residue in the enzyme. This is a suicide reaction: the enzyme is irreversibly inactivated.</text>
</comment>
<dbReference type="InterPro" id="IPR036217">
    <property type="entry name" value="MethylDNA_cys_MeTrfase_DNAb"/>
</dbReference>
<feature type="domain" description="Methylguanine DNA methyltransferase ribonuclease-like" evidence="10">
    <location>
        <begin position="4"/>
        <end position="71"/>
    </location>
</feature>
<evidence type="ECO:0000256" key="7">
    <source>
        <dbReference type="ARBA" id="ARBA00049348"/>
    </source>
</evidence>
<evidence type="ECO:0000256" key="1">
    <source>
        <dbReference type="ARBA" id="ARBA00001286"/>
    </source>
</evidence>
<dbReference type="Pfam" id="PF01035">
    <property type="entry name" value="DNA_binding_1"/>
    <property type="match status" value="1"/>
</dbReference>
<dbReference type="SUPFAM" id="SSF53155">
    <property type="entry name" value="Methylated DNA-protein cysteine methyltransferase domain"/>
    <property type="match status" value="1"/>
</dbReference>
<dbReference type="CDD" id="cd06445">
    <property type="entry name" value="ATase"/>
    <property type="match status" value="1"/>
</dbReference>
<evidence type="ECO:0000313" key="11">
    <source>
        <dbReference type="EMBL" id="MDM7854103.1"/>
    </source>
</evidence>
<evidence type="ECO:0000256" key="6">
    <source>
        <dbReference type="ARBA" id="ARBA00023204"/>
    </source>
</evidence>
<evidence type="ECO:0000313" key="12">
    <source>
        <dbReference type="Proteomes" id="UP001529338"/>
    </source>
</evidence>